<dbReference type="Pfam" id="PF08889">
    <property type="entry name" value="WbqC"/>
    <property type="match status" value="1"/>
</dbReference>
<dbReference type="RefSeq" id="WP_178933632.1">
    <property type="nucleotide sequence ID" value="NZ_JACBAZ010000006.1"/>
</dbReference>
<keyword evidence="2" id="KW-1185">Reference proteome</keyword>
<proteinExistence type="predicted"/>
<dbReference type="EMBL" id="JACBAZ010000006">
    <property type="protein sequence ID" value="NWK56817.1"/>
    <property type="molecule type" value="Genomic_DNA"/>
</dbReference>
<protein>
    <submittedName>
        <fullName evidence="1">WbqC family protein</fullName>
    </submittedName>
</protein>
<sequence length="239" mass="27432">MNTVTGPSIAIMQPYFFPYLGYFQLIAAVDKFVIYDDVHYIKSGWINRNRILVNGKELLITLPIQGKRSFTDIKTIELANTDLWLTKTHRTLQMAYGKAPYFNEVNDLIQTAFDCPSSKLSELLTHQLRVITNYLGIRTELIPSSSIYNNKEMERQDRLIDICLREKSKTYINPLGGQSLYTKDAFAEHGIHLYFLEPTLPRYTQAGHPSFVSGLSIIDLMMNHSPAAIRPFLRDYSLT</sequence>
<evidence type="ECO:0000313" key="2">
    <source>
        <dbReference type="Proteomes" id="UP000557872"/>
    </source>
</evidence>
<accession>A0A851GP62</accession>
<name>A0A851GP62_9BACT</name>
<reference evidence="1 2" key="1">
    <citation type="submission" date="2020-07" db="EMBL/GenBank/DDBJ databases">
        <title>Roseicoccus Jingziensis gen. nov., sp. nov., isolated from coastal seawater.</title>
        <authorList>
            <person name="Feng X."/>
        </authorList>
    </citation>
    <scope>NUCLEOTIDE SEQUENCE [LARGE SCALE GENOMIC DNA]</scope>
    <source>
        <strain evidence="1 2">N1E253</strain>
    </source>
</reference>
<dbReference type="AlphaFoldDB" id="A0A851GP62"/>
<evidence type="ECO:0000313" key="1">
    <source>
        <dbReference type="EMBL" id="NWK56817.1"/>
    </source>
</evidence>
<gene>
    <name evidence="1" type="ORF">HW115_14435</name>
</gene>
<dbReference type="Proteomes" id="UP000557872">
    <property type="component" value="Unassembled WGS sequence"/>
</dbReference>
<organism evidence="1 2">
    <name type="scientific">Oceaniferula marina</name>
    <dbReference type="NCBI Taxonomy" id="2748318"/>
    <lineage>
        <taxon>Bacteria</taxon>
        <taxon>Pseudomonadati</taxon>
        <taxon>Verrucomicrobiota</taxon>
        <taxon>Verrucomicrobiia</taxon>
        <taxon>Verrucomicrobiales</taxon>
        <taxon>Verrucomicrobiaceae</taxon>
        <taxon>Oceaniferula</taxon>
    </lineage>
</organism>
<dbReference type="InterPro" id="IPR014985">
    <property type="entry name" value="WbqC"/>
</dbReference>
<comment type="caution">
    <text evidence="1">The sequence shown here is derived from an EMBL/GenBank/DDBJ whole genome shotgun (WGS) entry which is preliminary data.</text>
</comment>